<protein>
    <submittedName>
        <fullName evidence="12">WD domain, G-beta repeat</fullName>
    </submittedName>
</protein>
<gene>
    <name evidence="12" type="ORF">QE152_g33976</name>
</gene>
<evidence type="ECO:0000256" key="4">
    <source>
        <dbReference type="ARBA" id="ARBA00022737"/>
    </source>
</evidence>
<feature type="repeat" description="WD" evidence="9">
    <location>
        <begin position="118"/>
        <end position="159"/>
    </location>
</feature>
<feature type="repeat" description="WD" evidence="9">
    <location>
        <begin position="160"/>
        <end position="192"/>
    </location>
</feature>
<dbReference type="SUPFAM" id="SSF50978">
    <property type="entry name" value="WD40 repeat-like"/>
    <property type="match status" value="1"/>
</dbReference>
<dbReference type="InterPro" id="IPR036322">
    <property type="entry name" value="WD40_repeat_dom_sf"/>
</dbReference>
<dbReference type="InterPro" id="IPR019775">
    <property type="entry name" value="WD40_repeat_CS"/>
</dbReference>
<dbReference type="GO" id="GO:0005634">
    <property type="term" value="C:nucleus"/>
    <property type="evidence" value="ECO:0007669"/>
    <property type="project" value="UniProtKB-SubCell"/>
</dbReference>
<keyword evidence="4" id="KW-0677">Repeat</keyword>
<keyword evidence="5" id="KW-0227">DNA damage</keyword>
<evidence type="ECO:0000256" key="5">
    <source>
        <dbReference type="ARBA" id="ARBA00022763"/>
    </source>
</evidence>
<organism evidence="12 13">
    <name type="scientific">Popillia japonica</name>
    <name type="common">Japanese beetle</name>
    <dbReference type="NCBI Taxonomy" id="7064"/>
    <lineage>
        <taxon>Eukaryota</taxon>
        <taxon>Metazoa</taxon>
        <taxon>Ecdysozoa</taxon>
        <taxon>Arthropoda</taxon>
        <taxon>Hexapoda</taxon>
        <taxon>Insecta</taxon>
        <taxon>Pterygota</taxon>
        <taxon>Neoptera</taxon>
        <taxon>Endopterygota</taxon>
        <taxon>Coleoptera</taxon>
        <taxon>Polyphaga</taxon>
        <taxon>Scarabaeiformia</taxon>
        <taxon>Scarabaeidae</taxon>
        <taxon>Rutelinae</taxon>
        <taxon>Popillia</taxon>
    </lineage>
</organism>
<reference evidence="12 13" key="1">
    <citation type="journal article" date="2024" name="BMC Genomics">
        <title>De novo assembly and annotation of Popillia japonica's genome with initial clues to its potential as an invasive pest.</title>
        <authorList>
            <person name="Cucini C."/>
            <person name="Boschi S."/>
            <person name="Funari R."/>
            <person name="Cardaioli E."/>
            <person name="Iannotti N."/>
            <person name="Marturano G."/>
            <person name="Paoli F."/>
            <person name="Bruttini M."/>
            <person name="Carapelli A."/>
            <person name="Frati F."/>
            <person name="Nardi F."/>
        </authorList>
    </citation>
    <scope>NUCLEOTIDE SEQUENCE [LARGE SCALE GENOMIC DNA]</scope>
    <source>
        <strain evidence="12">DMR45628</strain>
    </source>
</reference>
<dbReference type="EMBL" id="JASPKY010000531">
    <property type="protein sequence ID" value="KAK9693771.1"/>
    <property type="molecule type" value="Genomic_DNA"/>
</dbReference>
<dbReference type="InterPro" id="IPR001680">
    <property type="entry name" value="WD40_rpt"/>
</dbReference>
<feature type="region of interest" description="Disordered" evidence="10">
    <location>
        <begin position="488"/>
        <end position="521"/>
    </location>
</feature>
<evidence type="ECO:0000256" key="9">
    <source>
        <dbReference type="PROSITE-ProRule" id="PRU00221"/>
    </source>
</evidence>
<dbReference type="InterPro" id="IPR055410">
    <property type="entry name" value="Beta-prop_CAF1B_HIR1"/>
</dbReference>
<dbReference type="SMART" id="SM00320">
    <property type="entry name" value="WD40"/>
    <property type="match status" value="5"/>
</dbReference>
<dbReference type="PROSITE" id="PS50294">
    <property type="entry name" value="WD_REPEATS_REGION"/>
    <property type="match status" value="2"/>
</dbReference>
<feature type="region of interest" description="Disordered" evidence="10">
    <location>
        <begin position="553"/>
        <end position="580"/>
    </location>
</feature>
<feature type="region of interest" description="Disordered" evidence="10">
    <location>
        <begin position="435"/>
        <end position="454"/>
    </location>
</feature>
<keyword evidence="8" id="KW-0539">Nucleus</keyword>
<dbReference type="PROSITE" id="PS50082">
    <property type="entry name" value="WD_REPEATS_2"/>
    <property type="match status" value="3"/>
</dbReference>
<keyword evidence="13" id="KW-1185">Reference proteome</keyword>
<accession>A0AAW1IUP7</accession>
<dbReference type="AlphaFoldDB" id="A0AAW1IUP7"/>
<dbReference type="Pfam" id="PF24105">
    <property type="entry name" value="Beta-prop_CAF1B_HIR1"/>
    <property type="match status" value="1"/>
</dbReference>
<keyword evidence="6" id="KW-0156">Chromatin regulator</keyword>
<sequence>MKCRIPEISWHNREPILSIDIQPVENDFYRLATGGSDYHVLIWQCKIIDNGAVSLDVISDLTRHQRAVNVVRWSPNGQYLASGDDDANIIIWHLKTDNIPLLEDDTNDKEIWVITKIMRGHKEDIYDLCWSPNSSKLLSGSIDNTAIIWDFNHGKMENILTDHKGFVQGVSWDPKGEYLATLSSDRICRIFEGNGKHVRARIGKGTLPLPESHPLSQKEVKYFHDDTFKSYFRRITFTPDGNLIIAPAGCVETEDTKKALCGTYLFTLDQLTQPIAILPLQKQCSIAVRCCPILYELRPNGPDPIVNLPYRMIIAVASESDLILYDTQQQTPFAHLQKIHYTRLTDLAWSADGRLLMASSTDGFCTVLTFELDELGTPYTKEESEVEESFLNVSGCEELDKSTAKSKDEKVKKESFLVQWANKVKEDGGVKLVDEDKIEESKENQHRNMEDGNKSIEPKLVDVIEIVDSPVKIADDIKKKTPRRIVPIKLNSLSGKEKRKPLSTPPGKRKSKTDNSAKESKTNSLINFLKVTTPDKSKTAGVSLIISEESSNARDAWVSNAGSTAQASSNKRANEEDDEMAETIPDFKLQIEESASQRSEEKCNQSILVKDSSTDAVEITDNSGEKISNTVKENNTQCNEVSERSETKQKELAKSIEDSVKRTPRRIQLITLSSPKHKKQKTNT</sequence>
<feature type="compositionally biased region" description="Polar residues" evidence="10">
    <location>
        <begin position="560"/>
        <end position="571"/>
    </location>
</feature>
<dbReference type="FunFam" id="2.130.10.10:FF:002897">
    <property type="entry name" value="Protein HIRA homolog-like Protein"/>
    <property type="match status" value="1"/>
</dbReference>
<dbReference type="GO" id="GO:0006281">
    <property type="term" value="P:DNA repair"/>
    <property type="evidence" value="ECO:0007669"/>
    <property type="project" value="UniProtKB-KW"/>
</dbReference>
<dbReference type="PROSITE" id="PS00678">
    <property type="entry name" value="WD_REPEATS_1"/>
    <property type="match status" value="1"/>
</dbReference>
<evidence type="ECO:0000256" key="10">
    <source>
        <dbReference type="SAM" id="MobiDB-lite"/>
    </source>
</evidence>
<keyword evidence="7" id="KW-0234">DNA repair</keyword>
<feature type="compositionally biased region" description="Basic and acidic residues" evidence="10">
    <location>
        <begin position="512"/>
        <end position="521"/>
    </location>
</feature>
<comment type="subcellular location">
    <subcellularLocation>
        <location evidence="1">Nucleus</location>
    </subcellularLocation>
</comment>
<comment type="similarity">
    <text evidence="2">Belongs to the WD repeat HIR1 family.</text>
</comment>
<evidence type="ECO:0000313" key="12">
    <source>
        <dbReference type="EMBL" id="KAK9693771.1"/>
    </source>
</evidence>
<dbReference type="GO" id="GO:0006334">
    <property type="term" value="P:nucleosome assembly"/>
    <property type="evidence" value="ECO:0007669"/>
    <property type="project" value="TreeGrafter"/>
</dbReference>
<dbReference type="InterPro" id="IPR045145">
    <property type="entry name" value="PTHR15271"/>
</dbReference>
<dbReference type="Proteomes" id="UP001458880">
    <property type="component" value="Unassembled WGS sequence"/>
</dbReference>
<evidence type="ECO:0000256" key="2">
    <source>
        <dbReference type="ARBA" id="ARBA00007306"/>
    </source>
</evidence>
<keyword evidence="3 9" id="KW-0853">WD repeat</keyword>
<dbReference type="GO" id="GO:0006335">
    <property type="term" value="P:DNA replication-dependent chromatin assembly"/>
    <property type="evidence" value="ECO:0007669"/>
    <property type="project" value="InterPro"/>
</dbReference>
<evidence type="ECO:0000256" key="8">
    <source>
        <dbReference type="ARBA" id="ARBA00023242"/>
    </source>
</evidence>
<feature type="region of interest" description="Disordered" evidence="10">
    <location>
        <begin position="633"/>
        <end position="664"/>
    </location>
</feature>
<dbReference type="InterPro" id="IPR001632">
    <property type="entry name" value="WD40_G-protein_beta-like"/>
</dbReference>
<comment type="caution">
    <text evidence="12">The sequence shown here is derived from an EMBL/GenBank/DDBJ whole genome shotgun (WGS) entry which is preliminary data.</text>
</comment>
<feature type="compositionally biased region" description="Basic and acidic residues" evidence="10">
    <location>
        <begin position="641"/>
        <end position="661"/>
    </location>
</feature>
<feature type="domain" description="CAF1B/HIR1 beta-propeller" evidence="11">
    <location>
        <begin position="1"/>
        <end position="375"/>
    </location>
</feature>
<evidence type="ECO:0000256" key="7">
    <source>
        <dbReference type="ARBA" id="ARBA00023204"/>
    </source>
</evidence>
<dbReference type="PRINTS" id="PR00319">
    <property type="entry name" value="GPROTEINB"/>
</dbReference>
<evidence type="ECO:0000256" key="3">
    <source>
        <dbReference type="ARBA" id="ARBA00022574"/>
    </source>
</evidence>
<evidence type="ECO:0000259" key="11">
    <source>
        <dbReference type="Pfam" id="PF24105"/>
    </source>
</evidence>
<name>A0AAW1IUP7_POPJA</name>
<dbReference type="GO" id="GO:0033186">
    <property type="term" value="C:CAF-1 complex"/>
    <property type="evidence" value="ECO:0007669"/>
    <property type="project" value="TreeGrafter"/>
</dbReference>
<evidence type="ECO:0000256" key="1">
    <source>
        <dbReference type="ARBA" id="ARBA00004123"/>
    </source>
</evidence>
<evidence type="ECO:0000313" key="13">
    <source>
        <dbReference type="Proteomes" id="UP001458880"/>
    </source>
</evidence>
<feature type="repeat" description="WD" evidence="9">
    <location>
        <begin position="61"/>
        <end position="102"/>
    </location>
</feature>
<feature type="compositionally biased region" description="Basic residues" evidence="10">
    <location>
        <begin position="497"/>
        <end position="511"/>
    </location>
</feature>
<dbReference type="PANTHER" id="PTHR15271:SF4">
    <property type="entry name" value="CHROMATIN ASSEMBLY FACTOR 1 SUBUNIT B"/>
    <property type="match status" value="1"/>
</dbReference>
<proteinExistence type="inferred from homology"/>
<dbReference type="InterPro" id="IPR015943">
    <property type="entry name" value="WD40/YVTN_repeat-like_dom_sf"/>
</dbReference>
<dbReference type="PANTHER" id="PTHR15271">
    <property type="entry name" value="CHROMATIN ASSEMBLY FACTOR 1 SUBUNIT B"/>
    <property type="match status" value="1"/>
</dbReference>
<dbReference type="Gene3D" id="2.130.10.10">
    <property type="entry name" value="YVTN repeat-like/Quinoprotein amine dehydrogenase"/>
    <property type="match status" value="2"/>
</dbReference>
<evidence type="ECO:0000256" key="6">
    <source>
        <dbReference type="ARBA" id="ARBA00022853"/>
    </source>
</evidence>